<comment type="caution">
    <text evidence="2">The sequence shown here is derived from an EMBL/GenBank/DDBJ whole genome shotgun (WGS) entry which is preliminary data.</text>
</comment>
<evidence type="ECO:0000313" key="2">
    <source>
        <dbReference type="EMBL" id="GGL84865.1"/>
    </source>
</evidence>
<keyword evidence="1" id="KW-1133">Transmembrane helix</keyword>
<evidence type="ECO:0000313" key="3">
    <source>
        <dbReference type="Proteomes" id="UP000655208"/>
    </source>
</evidence>
<proteinExistence type="predicted"/>
<protein>
    <recommendedName>
        <fullName evidence="4">DUF4233 domain-containing protein</fullName>
    </recommendedName>
</protein>
<reference evidence="2" key="1">
    <citation type="journal article" date="2014" name="Int. J. Syst. Evol. Microbiol.">
        <title>Complete genome sequence of Corynebacterium casei LMG S-19264T (=DSM 44701T), isolated from a smear-ripened cheese.</title>
        <authorList>
            <consortium name="US DOE Joint Genome Institute (JGI-PGF)"/>
            <person name="Walter F."/>
            <person name="Albersmeier A."/>
            <person name="Kalinowski J."/>
            <person name="Ruckert C."/>
        </authorList>
    </citation>
    <scope>NUCLEOTIDE SEQUENCE</scope>
    <source>
        <strain evidence="2">CGMCC 4.7308</strain>
    </source>
</reference>
<keyword evidence="3" id="KW-1185">Reference proteome</keyword>
<organism evidence="2 3">
    <name type="scientific">Nakamurella endophytica</name>
    <dbReference type="NCBI Taxonomy" id="1748367"/>
    <lineage>
        <taxon>Bacteria</taxon>
        <taxon>Bacillati</taxon>
        <taxon>Actinomycetota</taxon>
        <taxon>Actinomycetes</taxon>
        <taxon>Nakamurellales</taxon>
        <taxon>Nakamurellaceae</taxon>
        <taxon>Nakamurella</taxon>
    </lineage>
</organism>
<dbReference type="RefSeq" id="WP_188939544.1">
    <property type="nucleotide sequence ID" value="NZ_BMNA01000001.1"/>
</dbReference>
<sequence>MTDPRPPAAPRPYDPERGLRGAMSAVLVLEAITVLLSIPVARNTGSGTGAVGVLLICLLAAAMVALCAFVSRPWFLTAAFVLQGLTVLGWFINPSLGVMGVVFAAVWALLWWFRQEFRRRQAAGTLPVPPPGRPGD</sequence>
<gene>
    <name evidence="2" type="ORF">GCM10011594_00560</name>
</gene>
<feature type="transmembrane region" description="Helical" evidence="1">
    <location>
        <begin position="20"/>
        <end position="38"/>
    </location>
</feature>
<evidence type="ECO:0000256" key="1">
    <source>
        <dbReference type="SAM" id="Phobius"/>
    </source>
</evidence>
<keyword evidence="1" id="KW-0472">Membrane</keyword>
<evidence type="ECO:0008006" key="4">
    <source>
        <dbReference type="Google" id="ProtNLM"/>
    </source>
</evidence>
<dbReference type="InterPro" id="IPR025327">
    <property type="entry name" value="DUF4233"/>
</dbReference>
<reference evidence="2" key="2">
    <citation type="submission" date="2020-09" db="EMBL/GenBank/DDBJ databases">
        <authorList>
            <person name="Sun Q."/>
            <person name="Zhou Y."/>
        </authorList>
    </citation>
    <scope>NUCLEOTIDE SEQUENCE</scope>
    <source>
        <strain evidence="2">CGMCC 4.7308</strain>
    </source>
</reference>
<dbReference type="EMBL" id="BMNA01000001">
    <property type="protein sequence ID" value="GGL84865.1"/>
    <property type="molecule type" value="Genomic_DNA"/>
</dbReference>
<keyword evidence="1" id="KW-0812">Transmembrane</keyword>
<feature type="transmembrane region" description="Helical" evidence="1">
    <location>
        <begin position="50"/>
        <end position="71"/>
    </location>
</feature>
<accession>A0A917SL77</accession>
<dbReference type="Proteomes" id="UP000655208">
    <property type="component" value="Unassembled WGS sequence"/>
</dbReference>
<dbReference type="Pfam" id="PF14017">
    <property type="entry name" value="DUF4233"/>
    <property type="match status" value="1"/>
</dbReference>
<dbReference type="AlphaFoldDB" id="A0A917SL77"/>
<feature type="transmembrane region" description="Helical" evidence="1">
    <location>
        <begin position="91"/>
        <end position="113"/>
    </location>
</feature>
<name>A0A917SL77_9ACTN</name>